<dbReference type="EMBL" id="QLNI01000017">
    <property type="protein sequence ID" value="RAM02228.1"/>
    <property type="molecule type" value="Genomic_DNA"/>
</dbReference>
<dbReference type="FunFam" id="3.90.640.10:FF:000003">
    <property type="entry name" value="Molecular chaperone DnaK"/>
    <property type="match status" value="1"/>
</dbReference>
<organism evidence="7 8">
    <name type="scientific">Desulfobacter hydrogenophilus</name>
    <dbReference type="NCBI Taxonomy" id="2291"/>
    <lineage>
        <taxon>Bacteria</taxon>
        <taxon>Pseudomonadati</taxon>
        <taxon>Thermodesulfobacteriota</taxon>
        <taxon>Desulfobacteria</taxon>
        <taxon>Desulfobacterales</taxon>
        <taxon>Desulfobacteraceae</taxon>
        <taxon>Desulfobacter</taxon>
    </lineage>
</organism>
<dbReference type="Proteomes" id="UP000293902">
    <property type="component" value="Chromosome"/>
</dbReference>
<evidence type="ECO:0000256" key="2">
    <source>
        <dbReference type="ARBA" id="ARBA00022741"/>
    </source>
</evidence>
<dbReference type="InterPro" id="IPR013126">
    <property type="entry name" value="Hsp_70_fam"/>
</dbReference>
<dbReference type="GO" id="GO:0140662">
    <property type="term" value="F:ATP-dependent protein folding chaperone"/>
    <property type="evidence" value="ECO:0007669"/>
    <property type="project" value="InterPro"/>
</dbReference>
<evidence type="ECO:0000313" key="9">
    <source>
        <dbReference type="Proteomes" id="UP000293902"/>
    </source>
</evidence>
<protein>
    <submittedName>
        <fullName evidence="6">Hsp70 family protein</fullName>
    </submittedName>
</protein>
<dbReference type="PANTHER" id="PTHR19375">
    <property type="entry name" value="HEAT SHOCK PROTEIN 70KDA"/>
    <property type="match status" value="1"/>
</dbReference>
<reference evidence="6 9" key="2">
    <citation type="submission" date="2019-02" db="EMBL/GenBank/DDBJ databases">
        <title>Complete genome sequence of Desulfobacter hydrogenophilus AcRS1.</title>
        <authorList>
            <person name="Marietou A."/>
            <person name="Lund M.B."/>
            <person name="Marshall I.P.G."/>
            <person name="Schreiber L."/>
            <person name="Jorgensen B."/>
        </authorList>
    </citation>
    <scope>NUCLEOTIDE SEQUENCE [LARGE SCALE GENOMIC DNA]</scope>
    <source>
        <strain evidence="6 9">AcRS1</strain>
    </source>
</reference>
<dbReference type="RefSeq" id="WP_111956155.1">
    <property type="nucleotide sequence ID" value="NZ_CP036313.1"/>
</dbReference>
<dbReference type="AlphaFoldDB" id="A0A328FCC9"/>
<proteinExistence type="inferred from homology"/>
<dbReference type="InterPro" id="IPR018181">
    <property type="entry name" value="Heat_shock_70_CS"/>
</dbReference>
<dbReference type="PROSITE" id="PS00329">
    <property type="entry name" value="HSP70_2"/>
    <property type="match status" value="1"/>
</dbReference>
<keyword evidence="2 5" id="KW-0547">Nucleotide-binding</keyword>
<keyword evidence="9" id="KW-1185">Reference proteome</keyword>
<dbReference type="SUPFAM" id="SSF53067">
    <property type="entry name" value="Actin-like ATPase domain"/>
    <property type="match status" value="2"/>
</dbReference>
<dbReference type="Gene3D" id="3.30.420.40">
    <property type="match status" value="2"/>
</dbReference>
<sequence length="779" mass="86399">MSKSIGIDLGTTNSASGIKKVHVEIIPNSEGDTITPSCVCIKNNKIRGLLNRPKFVVGKHALEWIKQEPAGTITAVKRLMGRSITNPEVQKLINDPRHAFIIAGQSKGTDNSLVIRISDREYSPEEISSKILEKIRKDAEKNLGDKVEYAVITVPAYFNDKQKHATRTAAALAGIKVQRLLSEPTAAAISFGVDQVNEDDAKTILVFDFGGGTFDLSVLTISGGQFIEQGKGGNMWLGGEDIDRKLEEYVLQETAREYEIDDIAGMIAEQDSGVRNRFLGELKAAVEQAKIKLSDGPEAYIELLGLLKDADGDLLDVDVTVTREAFEELIRPAVQNTQTLVQKLLDDIYFSPDLIDNVLLVGGSSKIPCIVKAMEDMFGKEKVMLHDRPMLAVAEGAAILSHRLADNYECMGCGGIVGQSDVLCSHCGFDLEKHTIDQGVFNIVHAAAHDYYVTLDNGERYLFVEKNTPLPCEQEEVFRLVDAYQQLIHMKFFNIVNDAEESIGDFWLSIDADAIQEYRSNSDQKESDTPFSISVNLKIDENNIVAVSGVLTQLPDVSLSKTLSRGKADEKLFMELETMIDQANADESDNYAVEELTLRSADIVKDLHKVLHETTGEVIETVYTLAKMKIDKAKQLFEENILCYSMIFYAESVLEDFPWVLTDKERSALVKKIEVLQAMNRTGTYEQNVDAFDDLDQFLETFPLINMLMDISKAGELCDIHDPKKAASFYNAIATLMKAVGNTNIEMVSKTIDKIMPEALDVISKYDSTVGIVQKGVVR</sequence>
<dbReference type="PRINTS" id="PR00301">
    <property type="entry name" value="HEATSHOCK70"/>
</dbReference>
<keyword evidence="3 5" id="KW-0067">ATP-binding</keyword>
<dbReference type="GO" id="GO:0005524">
    <property type="term" value="F:ATP binding"/>
    <property type="evidence" value="ECO:0007669"/>
    <property type="project" value="UniProtKB-KW"/>
</dbReference>
<evidence type="ECO:0000256" key="3">
    <source>
        <dbReference type="ARBA" id="ARBA00022840"/>
    </source>
</evidence>
<dbReference type="OrthoDB" id="5410377at2"/>
<evidence type="ECO:0000256" key="1">
    <source>
        <dbReference type="ARBA" id="ARBA00007381"/>
    </source>
</evidence>
<gene>
    <name evidence="7" type="ORF">DO021_09820</name>
    <name evidence="6" type="ORF">EYB58_20520</name>
</gene>
<dbReference type="InterPro" id="IPR043129">
    <property type="entry name" value="ATPase_NBD"/>
</dbReference>
<dbReference type="Pfam" id="PF00012">
    <property type="entry name" value="HSP70"/>
    <property type="match status" value="1"/>
</dbReference>
<dbReference type="PROSITE" id="PS01036">
    <property type="entry name" value="HSP70_3"/>
    <property type="match status" value="1"/>
</dbReference>
<dbReference type="PROSITE" id="PS00297">
    <property type="entry name" value="HSP70_1"/>
    <property type="match status" value="1"/>
</dbReference>
<evidence type="ECO:0000256" key="4">
    <source>
        <dbReference type="ARBA" id="ARBA00023186"/>
    </source>
</evidence>
<evidence type="ECO:0000256" key="5">
    <source>
        <dbReference type="RuleBase" id="RU003322"/>
    </source>
</evidence>
<keyword evidence="4" id="KW-0143">Chaperone</keyword>
<name>A0A328FCC9_9BACT</name>
<evidence type="ECO:0000313" key="8">
    <source>
        <dbReference type="Proteomes" id="UP000248798"/>
    </source>
</evidence>
<evidence type="ECO:0000313" key="6">
    <source>
        <dbReference type="EMBL" id="QBH15095.1"/>
    </source>
</evidence>
<dbReference type="Proteomes" id="UP000248798">
    <property type="component" value="Unassembled WGS sequence"/>
</dbReference>
<evidence type="ECO:0000313" key="7">
    <source>
        <dbReference type="EMBL" id="RAM02228.1"/>
    </source>
</evidence>
<comment type="similarity">
    <text evidence="1 5">Belongs to the heat shock protein 70 family.</text>
</comment>
<dbReference type="EMBL" id="CP036313">
    <property type="protein sequence ID" value="QBH15095.1"/>
    <property type="molecule type" value="Genomic_DNA"/>
</dbReference>
<dbReference type="Gene3D" id="2.60.34.10">
    <property type="entry name" value="Substrate Binding Domain Of DNAk, Chain A, domain 1"/>
    <property type="match status" value="1"/>
</dbReference>
<dbReference type="Gene3D" id="3.90.640.10">
    <property type="entry name" value="Actin, Chain A, domain 4"/>
    <property type="match status" value="1"/>
</dbReference>
<reference evidence="7 8" key="1">
    <citation type="submission" date="2018-06" db="EMBL/GenBank/DDBJ databases">
        <title>Complete Genome Sequence of Desulfobacter hydrogenophilus (DSM3380).</title>
        <authorList>
            <person name="Marietou A."/>
            <person name="Schreiber L."/>
            <person name="Marshall I."/>
            <person name="Jorgensen B."/>
        </authorList>
    </citation>
    <scope>NUCLEOTIDE SEQUENCE [LARGE SCALE GENOMIC DNA]</scope>
    <source>
        <strain evidence="7 8">DSM 3380</strain>
    </source>
</reference>
<dbReference type="CDD" id="cd24029">
    <property type="entry name" value="ASKHA_NBD_HSP70_DnaK_HscA_HscC"/>
    <property type="match status" value="1"/>
</dbReference>
<accession>A0A328FCC9</accession>
<dbReference type="InterPro" id="IPR029047">
    <property type="entry name" value="HSP70_peptide-bd_sf"/>
</dbReference>